<organism evidence="1">
    <name type="scientific">Proteinivorax tanatarense</name>
    <dbReference type="NCBI Taxonomy" id="1260629"/>
    <lineage>
        <taxon>Bacteria</taxon>
        <taxon>Bacillati</taxon>
        <taxon>Bacillota</taxon>
        <taxon>Clostridia</taxon>
        <taxon>Eubacteriales</taxon>
        <taxon>Proteinivoracaceae</taxon>
        <taxon>Proteinivorax</taxon>
    </lineage>
</organism>
<reference evidence="1" key="2">
    <citation type="submission" date="2024-06" db="EMBL/GenBank/DDBJ databases">
        <authorList>
            <person name="Petrova K.O."/>
            <person name="Toshchakov S.V."/>
            <person name="Boltjanskaja Y.V."/>
            <person name="Kevbrin V."/>
        </authorList>
    </citation>
    <scope>NUCLEOTIDE SEQUENCE</scope>
    <source>
        <strain evidence="1">Z-910T</strain>
    </source>
</reference>
<dbReference type="InterPro" id="IPR016155">
    <property type="entry name" value="Mopterin_synth/thiamin_S_b"/>
</dbReference>
<name>A0AAU7VJJ1_9FIRM</name>
<evidence type="ECO:0000313" key="1">
    <source>
        <dbReference type="EMBL" id="XBX74135.1"/>
    </source>
</evidence>
<dbReference type="EMBL" id="CP158367">
    <property type="protein sequence ID" value="XBX74135.1"/>
    <property type="molecule type" value="Genomic_DNA"/>
</dbReference>
<dbReference type="Gene3D" id="3.10.20.30">
    <property type="match status" value="1"/>
</dbReference>
<accession>A0AAU7VJJ1</accession>
<dbReference type="RefSeq" id="WP_350342893.1">
    <property type="nucleotide sequence ID" value="NZ_CP158367.1"/>
</dbReference>
<dbReference type="AlphaFoldDB" id="A0AAU7VJJ1"/>
<proteinExistence type="predicted"/>
<dbReference type="InterPro" id="IPR003749">
    <property type="entry name" value="ThiS/MoaD-like"/>
</dbReference>
<dbReference type="Pfam" id="PF02597">
    <property type="entry name" value="ThiS"/>
    <property type="match status" value="1"/>
</dbReference>
<sequence>MEIEVRLFATLREGRWKKNTMSFSTSSVTPKVIAEQLQIDEGDIAILLVNGRDGSLNTELSDGDVVSIFPPVGGG</sequence>
<dbReference type="SUPFAM" id="SSF54285">
    <property type="entry name" value="MoaD/ThiS"/>
    <property type="match status" value="1"/>
</dbReference>
<protein>
    <submittedName>
        <fullName evidence="1">MoaD/ThiS family protein</fullName>
    </submittedName>
</protein>
<gene>
    <name evidence="1" type="ORF">PRVXT_002161</name>
</gene>
<dbReference type="InterPro" id="IPR012675">
    <property type="entry name" value="Beta-grasp_dom_sf"/>
</dbReference>
<reference evidence="1" key="1">
    <citation type="journal article" date="2013" name="Extremophiles">
        <title>Proteinivorax tanatarense gen. nov., sp. nov., an anaerobic, haloalkaliphilic, proteolytic bacterium isolated from a decaying algal bloom, and proposal of Proteinivoraceae fam. nov.</title>
        <authorList>
            <person name="Kevbrin V."/>
            <person name="Boltyanskaya Y."/>
            <person name="Zhilina T."/>
            <person name="Kolganova T."/>
            <person name="Lavrentjeva E."/>
            <person name="Kuznetsov B."/>
        </authorList>
    </citation>
    <scope>NUCLEOTIDE SEQUENCE</scope>
    <source>
        <strain evidence="1">Z-910T</strain>
    </source>
</reference>